<accession>A0AAN8VLZ5</accession>
<dbReference type="InterPro" id="IPR001810">
    <property type="entry name" value="F-box_dom"/>
</dbReference>
<feature type="non-terminal residue" evidence="3">
    <location>
        <position position="532"/>
    </location>
</feature>
<feature type="domain" description="F-box" evidence="2">
    <location>
        <begin position="101"/>
        <end position="144"/>
    </location>
</feature>
<dbReference type="SUPFAM" id="SSF81383">
    <property type="entry name" value="F-box domain"/>
    <property type="match status" value="1"/>
</dbReference>
<dbReference type="FunFam" id="3.80.10.10:FF:001044">
    <property type="entry name" value="F-box protein isoform A"/>
    <property type="match status" value="1"/>
</dbReference>
<comment type="caution">
    <text evidence="3">The sequence shown here is derived from an EMBL/GenBank/DDBJ whole genome shotgun (WGS) entry which is preliminary data.</text>
</comment>
<dbReference type="Proteomes" id="UP001370490">
    <property type="component" value="Unassembled WGS sequence"/>
</dbReference>
<feature type="compositionally biased region" description="Polar residues" evidence="1">
    <location>
        <begin position="489"/>
        <end position="508"/>
    </location>
</feature>
<feature type="region of interest" description="Disordered" evidence="1">
    <location>
        <begin position="489"/>
        <end position="532"/>
    </location>
</feature>
<dbReference type="Pfam" id="PF12937">
    <property type="entry name" value="F-box-like"/>
    <property type="match status" value="1"/>
</dbReference>
<dbReference type="SUPFAM" id="SSF52047">
    <property type="entry name" value="RNI-like"/>
    <property type="match status" value="1"/>
</dbReference>
<dbReference type="Gene3D" id="3.80.10.10">
    <property type="entry name" value="Ribonuclease Inhibitor"/>
    <property type="match status" value="1"/>
</dbReference>
<organism evidence="3 4">
    <name type="scientific">Dillenia turbinata</name>
    <dbReference type="NCBI Taxonomy" id="194707"/>
    <lineage>
        <taxon>Eukaryota</taxon>
        <taxon>Viridiplantae</taxon>
        <taxon>Streptophyta</taxon>
        <taxon>Embryophyta</taxon>
        <taxon>Tracheophyta</taxon>
        <taxon>Spermatophyta</taxon>
        <taxon>Magnoliopsida</taxon>
        <taxon>eudicotyledons</taxon>
        <taxon>Gunneridae</taxon>
        <taxon>Pentapetalae</taxon>
        <taxon>Dilleniales</taxon>
        <taxon>Dilleniaceae</taxon>
        <taxon>Dillenia</taxon>
    </lineage>
</organism>
<proteinExistence type="predicted"/>
<evidence type="ECO:0000313" key="3">
    <source>
        <dbReference type="EMBL" id="KAK6937538.1"/>
    </source>
</evidence>
<evidence type="ECO:0000259" key="2">
    <source>
        <dbReference type="Pfam" id="PF12937"/>
    </source>
</evidence>
<reference evidence="3 4" key="1">
    <citation type="submission" date="2023-12" db="EMBL/GenBank/DDBJ databases">
        <title>A high-quality genome assembly for Dillenia turbinata (Dilleniales).</title>
        <authorList>
            <person name="Chanderbali A."/>
        </authorList>
    </citation>
    <scope>NUCLEOTIDE SEQUENCE [LARGE SCALE GENOMIC DNA]</scope>
    <source>
        <strain evidence="3">LSX21</strain>
        <tissue evidence="3">Leaf</tissue>
    </source>
</reference>
<dbReference type="PANTHER" id="PTHR16134">
    <property type="entry name" value="F-BOX/TPR REPEAT PROTEIN POF3"/>
    <property type="match status" value="1"/>
</dbReference>
<evidence type="ECO:0000256" key="1">
    <source>
        <dbReference type="SAM" id="MobiDB-lite"/>
    </source>
</evidence>
<feature type="region of interest" description="Disordered" evidence="1">
    <location>
        <begin position="1"/>
        <end position="20"/>
    </location>
</feature>
<dbReference type="GO" id="GO:0031146">
    <property type="term" value="P:SCF-dependent proteasomal ubiquitin-dependent protein catabolic process"/>
    <property type="evidence" value="ECO:0007669"/>
    <property type="project" value="TreeGrafter"/>
</dbReference>
<evidence type="ECO:0000313" key="4">
    <source>
        <dbReference type="Proteomes" id="UP001370490"/>
    </source>
</evidence>
<protein>
    <submittedName>
        <fullName evidence="3">F-box domain</fullName>
    </submittedName>
</protein>
<dbReference type="AlphaFoldDB" id="A0AAN8VLZ5"/>
<dbReference type="GO" id="GO:0019005">
    <property type="term" value="C:SCF ubiquitin ligase complex"/>
    <property type="evidence" value="ECO:0007669"/>
    <property type="project" value="TreeGrafter"/>
</dbReference>
<dbReference type="InterPro" id="IPR032675">
    <property type="entry name" value="LRR_dom_sf"/>
</dbReference>
<gene>
    <name evidence="3" type="ORF">RJ641_031046</name>
</gene>
<dbReference type="InterPro" id="IPR036047">
    <property type="entry name" value="F-box-like_dom_sf"/>
</dbReference>
<keyword evidence="4" id="KW-1185">Reference proteome</keyword>
<name>A0AAN8VLZ5_9MAGN</name>
<sequence>MATKKRPCSSLSSPNPNDDVEDRLDLLLEKVLELSDLSSSSSSSSLNLDLSFDRLLASRASSDSDQSLLIDRALRLGSLLLEAGNRSARKQASKHNSVSWALPPDLTIKVFSLLDTQSLCHAAATCSMFYKCAMDPMCYANIDLTTVVPKVNNAVVSTMVQRAGKVLRSLKLGIVPGPTTSFGSSQPLVYTIRNSIDASGFSWNDKRSRQGKDSSFLTRSCLISLTADNGAAGSLLRRLYLYNVDRMDNAALCAALAACPSLLDLEIVGLHVELRQTLESVSTNCHLIERLFFESSKTGRDDSLKASTCVDLVNNCPHLNSLSLRGFKLHDYKVRILVKGFRNLKLVDFSTSYSITGTFLRNLGTSTIGSQLGVLILRDCMHLKEVGKTLQQVEVARFFTAILAGDFKLLRHLDISNREGLASEGDWYIRCYSLSVIHIKQVLEVRPDICLLAEFPSEGSFIERAEEMVDSDNYSEISLPSHITTPSLDGSVSASLSESSYNSDQGSGNEDGRDAAFVIYEESSDERKTWGS</sequence>
<dbReference type="PANTHER" id="PTHR16134:SF73">
    <property type="entry name" value="F-BOX DOMAIN-CONTAINING PROTEIN"/>
    <property type="match status" value="1"/>
</dbReference>
<dbReference type="EMBL" id="JBAMMX010000006">
    <property type="protein sequence ID" value="KAK6937538.1"/>
    <property type="molecule type" value="Genomic_DNA"/>
</dbReference>